<dbReference type="GO" id="GO:0006226">
    <property type="term" value="P:dUMP biosynthetic process"/>
    <property type="evidence" value="ECO:0007669"/>
    <property type="project" value="UniProtKB-UniRule"/>
</dbReference>
<comment type="caution">
    <text evidence="9">The sequence shown here is derived from an EMBL/GenBank/DDBJ whole genome shotgun (WGS) entry which is preliminary data.</text>
</comment>
<evidence type="ECO:0000256" key="5">
    <source>
        <dbReference type="ARBA" id="ARBA00023080"/>
    </source>
</evidence>
<comment type="pathway">
    <text evidence="7">Pyrimidine metabolism; dUMP biosynthesis; dUMP from dCTP (dUTP route): step 2/2.</text>
</comment>
<feature type="binding site" evidence="7">
    <location>
        <begin position="67"/>
        <end position="69"/>
    </location>
    <ligand>
        <name>substrate</name>
    </ligand>
</feature>
<organism evidence="9 10">
    <name type="scientific">candidate division WOR-1 bacterium RIFCSPHIGHO2_01_FULL_53_15</name>
    <dbReference type="NCBI Taxonomy" id="1802564"/>
    <lineage>
        <taxon>Bacteria</taxon>
        <taxon>Bacillati</taxon>
        <taxon>Saganbacteria</taxon>
    </lineage>
</organism>
<dbReference type="GO" id="GO:0046081">
    <property type="term" value="P:dUTP catabolic process"/>
    <property type="evidence" value="ECO:0007669"/>
    <property type="project" value="InterPro"/>
</dbReference>
<evidence type="ECO:0000256" key="6">
    <source>
        <dbReference type="ARBA" id="ARBA00047686"/>
    </source>
</evidence>
<reference evidence="9 10" key="1">
    <citation type="journal article" date="2016" name="Nat. Commun.">
        <title>Thousands of microbial genomes shed light on interconnected biogeochemical processes in an aquifer system.</title>
        <authorList>
            <person name="Anantharaman K."/>
            <person name="Brown C.T."/>
            <person name="Hug L.A."/>
            <person name="Sharon I."/>
            <person name="Castelle C.J."/>
            <person name="Probst A.J."/>
            <person name="Thomas B.C."/>
            <person name="Singh A."/>
            <person name="Wilkins M.J."/>
            <person name="Karaoz U."/>
            <person name="Brodie E.L."/>
            <person name="Williams K.H."/>
            <person name="Hubbard S.S."/>
            <person name="Banfield J.F."/>
        </authorList>
    </citation>
    <scope>NUCLEOTIDE SEQUENCE [LARGE SCALE GENOMIC DNA]</scope>
</reference>
<dbReference type="EC" id="3.6.1.23" evidence="7"/>
<dbReference type="GO" id="GO:0004170">
    <property type="term" value="F:dUTP diphosphatase activity"/>
    <property type="evidence" value="ECO:0007669"/>
    <property type="project" value="UniProtKB-UniRule"/>
</dbReference>
<feature type="domain" description="dUTPase-like" evidence="8">
    <location>
        <begin position="15"/>
        <end position="146"/>
    </location>
</feature>
<dbReference type="Gene3D" id="2.70.40.10">
    <property type="match status" value="1"/>
</dbReference>
<dbReference type="PANTHER" id="PTHR11241">
    <property type="entry name" value="DEOXYURIDINE 5'-TRIPHOSPHATE NUCLEOTIDOHYDROLASE"/>
    <property type="match status" value="1"/>
</dbReference>
<dbReference type="CDD" id="cd07557">
    <property type="entry name" value="trimeric_dUTPase"/>
    <property type="match status" value="1"/>
</dbReference>
<dbReference type="FunFam" id="2.70.40.10:FF:000002">
    <property type="entry name" value="dUTP diphosphatase"/>
    <property type="match status" value="1"/>
</dbReference>
<sequence length="149" mass="15884">MLKMQIKVLPHGQDLPLPKYMSAHAAGMDLYAAVNPEIVIGPGEWKLVPTGLAMALPPGYEAQVRPRSGLALKQGVSILNTPGTVDSDYRGEVGVILMNHAKTDLVIKRGDRIAQMIINKIEKVTIEEVAELPETERGAGGFGSTGGKA</sequence>
<dbReference type="EMBL" id="METM01000016">
    <property type="protein sequence ID" value="OGB90067.1"/>
    <property type="molecule type" value="Genomic_DNA"/>
</dbReference>
<keyword evidence="4 7" id="KW-0460">Magnesium</keyword>
<evidence type="ECO:0000313" key="10">
    <source>
        <dbReference type="Proteomes" id="UP000178724"/>
    </source>
</evidence>
<dbReference type="Proteomes" id="UP000178724">
    <property type="component" value="Unassembled WGS sequence"/>
</dbReference>
<evidence type="ECO:0000313" key="9">
    <source>
        <dbReference type="EMBL" id="OGB90067.1"/>
    </source>
</evidence>
<comment type="function">
    <text evidence="7">This enzyme is involved in nucleotide metabolism: it produces dUMP, the immediate precursor of thymidine nucleotides and it decreases the intracellular concentration of dUTP so that uracil cannot be incorporated into DNA.</text>
</comment>
<gene>
    <name evidence="7" type="primary">dut</name>
    <name evidence="9" type="ORF">A2625_01885</name>
</gene>
<keyword evidence="5 7" id="KW-0546">Nucleotide metabolism</keyword>
<comment type="cofactor">
    <cofactor evidence="7">
        <name>Mg(2+)</name>
        <dbReference type="ChEBI" id="CHEBI:18420"/>
    </cofactor>
</comment>
<feature type="binding site" evidence="7">
    <location>
        <position position="80"/>
    </location>
    <ligand>
        <name>substrate</name>
    </ligand>
</feature>
<evidence type="ECO:0000256" key="1">
    <source>
        <dbReference type="ARBA" id="ARBA00006581"/>
    </source>
</evidence>
<evidence type="ECO:0000259" key="8">
    <source>
        <dbReference type="Pfam" id="PF00692"/>
    </source>
</evidence>
<dbReference type="InterPro" id="IPR033704">
    <property type="entry name" value="dUTPase_trimeric"/>
</dbReference>
<evidence type="ECO:0000256" key="2">
    <source>
        <dbReference type="ARBA" id="ARBA00022723"/>
    </source>
</evidence>
<comment type="catalytic activity">
    <reaction evidence="6 7">
        <text>dUTP + H2O = dUMP + diphosphate + H(+)</text>
        <dbReference type="Rhea" id="RHEA:10248"/>
        <dbReference type="ChEBI" id="CHEBI:15377"/>
        <dbReference type="ChEBI" id="CHEBI:15378"/>
        <dbReference type="ChEBI" id="CHEBI:33019"/>
        <dbReference type="ChEBI" id="CHEBI:61555"/>
        <dbReference type="ChEBI" id="CHEBI:246422"/>
        <dbReference type="EC" id="3.6.1.23"/>
    </reaction>
</comment>
<dbReference type="AlphaFoldDB" id="A0A1F4Q2F7"/>
<dbReference type="InterPro" id="IPR029054">
    <property type="entry name" value="dUTPase-like"/>
</dbReference>
<dbReference type="GO" id="GO:0000287">
    <property type="term" value="F:magnesium ion binding"/>
    <property type="evidence" value="ECO:0007669"/>
    <property type="project" value="UniProtKB-UniRule"/>
</dbReference>
<dbReference type="UniPathway" id="UPA00610">
    <property type="reaction ID" value="UER00666"/>
</dbReference>
<feature type="binding site" evidence="7">
    <location>
        <begin position="84"/>
        <end position="86"/>
    </location>
    <ligand>
        <name>substrate</name>
    </ligand>
</feature>
<accession>A0A1F4Q2F7</accession>
<dbReference type="SUPFAM" id="SSF51283">
    <property type="entry name" value="dUTPase-like"/>
    <property type="match status" value="1"/>
</dbReference>
<keyword evidence="3 7" id="KW-0378">Hydrolase</keyword>
<dbReference type="NCBIfam" id="NF001862">
    <property type="entry name" value="PRK00601.1"/>
    <property type="match status" value="1"/>
</dbReference>
<protein>
    <recommendedName>
        <fullName evidence="7">Deoxyuridine 5'-triphosphate nucleotidohydrolase</fullName>
        <shortName evidence="7">dUTPase</shortName>
        <ecNumber evidence="7">3.6.1.23</ecNumber>
    </recommendedName>
    <alternativeName>
        <fullName evidence="7">dUTP pyrophosphatase</fullName>
    </alternativeName>
</protein>
<evidence type="ECO:0000256" key="3">
    <source>
        <dbReference type="ARBA" id="ARBA00022801"/>
    </source>
</evidence>
<comment type="caution">
    <text evidence="7">Lacks conserved residue(s) required for the propagation of feature annotation.</text>
</comment>
<dbReference type="HAMAP" id="MF_00116">
    <property type="entry name" value="dUTPase_bact"/>
    <property type="match status" value="1"/>
</dbReference>
<dbReference type="NCBIfam" id="TIGR00576">
    <property type="entry name" value="dut"/>
    <property type="match status" value="1"/>
</dbReference>
<evidence type="ECO:0000256" key="4">
    <source>
        <dbReference type="ARBA" id="ARBA00022842"/>
    </source>
</evidence>
<dbReference type="Pfam" id="PF00692">
    <property type="entry name" value="dUTPase"/>
    <property type="match status" value="1"/>
</dbReference>
<keyword evidence="2 7" id="KW-0479">Metal-binding</keyword>
<dbReference type="PANTHER" id="PTHR11241:SF0">
    <property type="entry name" value="DEOXYURIDINE 5'-TRIPHOSPHATE NUCLEOTIDOHYDROLASE"/>
    <property type="match status" value="1"/>
</dbReference>
<dbReference type="InterPro" id="IPR036157">
    <property type="entry name" value="dUTPase-like_sf"/>
</dbReference>
<dbReference type="InterPro" id="IPR008181">
    <property type="entry name" value="dUTPase"/>
</dbReference>
<comment type="similarity">
    <text evidence="1 7">Belongs to the dUTPase family.</text>
</comment>
<name>A0A1F4Q2F7_UNCSA</name>
<evidence type="ECO:0000256" key="7">
    <source>
        <dbReference type="HAMAP-Rule" id="MF_00116"/>
    </source>
</evidence>
<proteinExistence type="inferred from homology"/>